<dbReference type="SUPFAM" id="SSF52540">
    <property type="entry name" value="P-loop containing nucleoside triphosphate hydrolases"/>
    <property type="match status" value="1"/>
</dbReference>
<protein>
    <submittedName>
        <fullName evidence="5">AAA family ATPase</fullName>
    </submittedName>
</protein>
<dbReference type="InterPro" id="IPR025669">
    <property type="entry name" value="AAA_dom"/>
</dbReference>
<dbReference type="AlphaFoldDB" id="A0A7X3IHP7"/>
<dbReference type="Gene3D" id="3.40.50.300">
    <property type="entry name" value="P-loop containing nucleotide triphosphate hydrolases"/>
    <property type="match status" value="1"/>
</dbReference>
<dbReference type="PANTHER" id="PTHR43384:SF4">
    <property type="entry name" value="CELLULOSE BIOSYNTHESIS PROTEIN BCSQ-RELATED"/>
    <property type="match status" value="1"/>
</dbReference>
<dbReference type="GO" id="GO:0005829">
    <property type="term" value="C:cytosol"/>
    <property type="evidence" value="ECO:0007669"/>
    <property type="project" value="TreeGrafter"/>
</dbReference>
<accession>A0A7X3IHP7</accession>
<evidence type="ECO:0000259" key="4">
    <source>
        <dbReference type="Pfam" id="PF13614"/>
    </source>
</evidence>
<feature type="domain" description="AAA" evidence="4">
    <location>
        <begin position="33"/>
        <end position="194"/>
    </location>
</feature>
<comment type="caution">
    <text evidence="5">The sequence shown here is derived from an EMBL/GenBank/DDBJ whole genome shotgun (WGS) entry which is preliminary data.</text>
</comment>
<dbReference type="GO" id="GO:0009898">
    <property type="term" value="C:cytoplasmic side of plasma membrane"/>
    <property type="evidence" value="ECO:0007669"/>
    <property type="project" value="TreeGrafter"/>
</dbReference>
<dbReference type="CDD" id="cd02038">
    <property type="entry name" value="FlhG-like"/>
    <property type="match status" value="1"/>
</dbReference>
<evidence type="ECO:0000256" key="2">
    <source>
        <dbReference type="ARBA" id="ARBA00022840"/>
    </source>
</evidence>
<keyword evidence="1" id="KW-0547">Nucleotide-binding</keyword>
<feature type="region of interest" description="Disordered" evidence="3">
    <location>
        <begin position="1"/>
        <end position="25"/>
    </location>
</feature>
<keyword evidence="6" id="KW-1185">Reference proteome</keyword>
<keyword evidence="2" id="KW-0067">ATP-binding</keyword>
<evidence type="ECO:0000256" key="1">
    <source>
        <dbReference type="ARBA" id="ARBA00022741"/>
    </source>
</evidence>
<dbReference type="InterPro" id="IPR025501">
    <property type="entry name" value="MinD_FleN"/>
</dbReference>
<evidence type="ECO:0000313" key="5">
    <source>
        <dbReference type="EMBL" id="MWV43531.1"/>
    </source>
</evidence>
<gene>
    <name evidence="5" type="ORF">GRF59_07775</name>
</gene>
<dbReference type="Proteomes" id="UP000460318">
    <property type="component" value="Unassembled WGS sequence"/>
</dbReference>
<dbReference type="GO" id="GO:0005524">
    <property type="term" value="F:ATP binding"/>
    <property type="evidence" value="ECO:0007669"/>
    <property type="project" value="UniProtKB-KW"/>
</dbReference>
<evidence type="ECO:0000256" key="3">
    <source>
        <dbReference type="SAM" id="MobiDB-lite"/>
    </source>
</evidence>
<name>A0A7X3IHP7_9BACL</name>
<dbReference type="InterPro" id="IPR027417">
    <property type="entry name" value="P-loop_NTPase"/>
</dbReference>
<dbReference type="InterPro" id="IPR033875">
    <property type="entry name" value="FlhG"/>
</dbReference>
<evidence type="ECO:0000313" key="6">
    <source>
        <dbReference type="Proteomes" id="UP000460318"/>
    </source>
</evidence>
<dbReference type="GO" id="GO:0051782">
    <property type="term" value="P:negative regulation of cell division"/>
    <property type="evidence" value="ECO:0007669"/>
    <property type="project" value="TreeGrafter"/>
</dbReference>
<sequence>MTDQAQTLRDLVMKRERERSSETAGISTQKTAKLITVTSGKGGVGKSNFTLNFALALQSLGKRVLVFDADIGMANIDVLMGVSAKYNLYHLLRREKRIDEIIERGPGLLSFIAGGSGMSDLFSLSQSDLDYFSEQIEGIAEEMDYIIFDTGAGLSKENFNFIHSADECLVVTTPEPTSITDAYALIKVVSAKDEKTAFKLIVNRAADEKEAIQTADKIIMAAQRFLNVQISVLGYISEDHHVVQAVKKQVPFSTAFPNCAAARDIQRLAYRYMTVPASPEPGALTGIKGFMQKWLRRTK</sequence>
<dbReference type="GO" id="GO:0016887">
    <property type="term" value="F:ATP hydrolysis activity"/>
    <property type="evidence" value="ECO:0007669"/>
    <property type="project" value="TreeGrafter"/>
</dbReference>
<dbReference type="EMBL" id="WUBI01000001">
    <property type="protein sequence ID" value="MWV43531.1"/>
    <property type="molecule type" value="Genomic_DNA"/>
</dbReference>
<reference evidence="5 6" key="1">
    <citation type="submission" date="2019-12" db="EMBL/GenBank/DDBJ databases">
        <title>Paenibacillus sp. nov., an endophytic bacterium isolated from the stem of Dendrobium.</title>
        <authorList>
            <person name="Zhao R."/>
        </authorList>
    </citation>
    <scope>NUCLEOTIDE SEQUENCE [LARGE SCALE GENOMIC DNA]</scope>
    <source>
        <strain evidence="5 6">HJL G12</strain>
    </source>
</reference>
<dbReference type="InterPro" id="IPR050625">
    <property type="entry name" value="ParA/MinD_ATPase"/>
</dbReference>
<dbReference type="PANTHER" id="PTHR43384">
    <property type="entry name" value="SEPTUM SITE-DETERMINING PROTEIN MIND HOMOLOG, CHLOROPLASTIC-RELATED"/>
    <property type="match status" value="1"/>
</dbReference>
<dbReference type="Pfam" id="PF13614">
    <property type="entry name" value="AAA_31"/>
    <property type="match status" value="1"/>
</dbReference>
<organism evidence="5 6">
    <name type="scientific">Paenibacillus dendrobii</name>
    <dbReference type="NCBI Taxonomy" id="2691084"/>
    <lineage>
        <taxon>Bacteria</taxon>
        <taxon>Bacillati</taxon>
        <taxon>Bacillota</taxon>
        <taxon>Bacilli</taxon>
        <taxon>Bacillales</taxon>
        <taxon>Paenibacillaceae</taxon>
        <taxon>Paenibacillus</taxon>
    </lineage>
</organism>
<dbReference type="RefSeq" id="WP_160497027.1">
    <property type="nucleotide sequence ID" value="NZ_WUBI01000001.1"/>
</dbReference>
<dbReference type="PIRSF" id="PIRSF003092">
    <property type="entry name" value="MinD"/>
    <property type="match status" value="1"/>
</dbReference>
<proteinExistence type="predicted"/>
<feature type="compositionally biased region" description="Basic and acidic residues" evidence="3">
    <location>
        <begin position="11"/>
        <end position="21"/>
    </location>
</feature>